<name>A0A9R1XQE2_LACSA</name>
<evidence type="ECO:0008006" key="4">
    <source>
        <dbReference type="Google" id="ProtNLM"/>
    </source>
</evidence>
<dbReference type="PANTHER" id="PTHR33116">
    <property type="entry name" value="REVERSE TRANSCRIPTASE ZINC-BINDING DOMAIN-CONTAINING PROTEIN-RELATED-RELATED"/>
    <property type="match status" value="1"/>
</dbReference>
<protein>
    <recommendedName>
        <fullName evidence="4">Reverse transcriptase zinc-binding domain-containing protein</fullName>
    </recommendedName>
</protein>
<feature type="transmembrane region" description="Helical" evidence="1">
    <location>
        <begin position="53"/>
        <end position="75"/>
    </location>
</feature>
<evidence type="ECO:0000256" key="1">
    <source>
        <dbReference type="SAM" id="Phobius"/>
    </source>
</evidence>
<accession>A0A9R1XQE2</accession>
<keyword evidence="3" id="KW-1185">Reference proteome</keyword>
<keyword evidence="1" id="KW-0812">Transmembrane</keyword>
<dbReference type="EMBL" id="NBSK02000002">
    <property type="protein sequence ID" value="KAJ0223480.1"/>
    <property type="molecule type" value="Genomic_DNA"/>
</dbReference>
<reference evidence="2 3" key="1">
    <citation type="journal article" date="2017" name="Nat. Commun.">
        <title>Genome assembly with in vitro proximity ligation data and whole-genome triplication in lettuce.</title>
        <authorList>
            <person name="Reyes-Chin-Wo S."/>
            <person name="Wang Z."/>
            <person name="Yang X."/>
            <person name="Kozik A."/>
            <person name="Arikit S."/>
            <person name="Song C."/>
            <person name="Xia L."/>
            <person name="Froenicke L."/>
            <person name="Lavelle D.O."/>
            <person name="Truco M.J."/>
            <person name="Xia R."/>
            <person name="Zhu S."/>
            <person name="Xu C."/>
            <person name="Xu H."/>
            <person name="Xu X."/>
            <person name="Cox K."/>
            <person name="Korf I."/>
            <person name="Meyers B.C."/>
            <person name="Michelmore R.W."/>
        </authorList>
    </citation>
    <scope>NUCLEOTIDE SEQUENCE [LARGE SCALE GENOMIC DNA]</scope>
    <source>
        <strain evidence="3">cv. Salinas</strain>
        <tissue evidence="2">Seedlings</tissue>
    </source>
</reference>
<dbReference type="Proteomes" id="UP000235145">
    <property type="component" value="Unassembled WGS sequence"/>
</dbReference>
<gene>
    <name evidence="2" type="ORF">LSAT_V11C200096360</name>
</gene>
<proteinExistence type="predicted"/>
<evidence type="ECO:0000313" key="3">
    <source>
        <dbReference type="Proteomes" id="UP000235145"/>
    </source>
</evidence>
<keyword evidence="1" id="KW-1133">Transmembrane helix</keyword>
<comment type="caution">
    <text evidence="2">The sequence shown here is derived from an EMBL/GenBank/DDBJ whole genome shotgun (WGS) entry which is preliminary data.</text>
</comment>
<organism evidence="2 3">
    <name type="scientific">Lactuca sativa</name>
    <name type="common">Garden lettuce</name>
    <dbReference type="NCBI Taxonomy" id="4236"/>
    <lineage>
        <taxon>Eukaryota</taxon>
        <taxon>Viridiplantae</taxon>
        <taxon>Streptophyta</taxon>
        <taxon>Embryophyta</taxon>
        <taxon>Tracheophyta</taxon>
        <taxon>Spermatophyta</taxon>
        <taxon>Magnoliopsida</taxon>
        <taxon>eudicotyledons</taxon>
        <taxon>Gunneridae</taxon>
        <taxon>Pentapetalae</taxon>
        <taxon>asterids</taxon>
        <taxon>campanulids</taxon>
        <taxon>Asterales</taxon>
        <taxon>Asteraceae</taxon>
        <taxon>Cichorioideae</taxon>
        <taxon>Cichorieae</taxon>
        <taxon>Lactucinae</taxon>
        <taxon>Lactuca</taxon>
    </lineage>
</organism>
<keyword evidence="1" id="KW-0472">Membrane</keyword>
<sequence>MVGRDINCLIGSLPFTYLSNPIRASMSWAVHWNPIIDKFRSKLSKWKASTLSFIRRLILCKFVLGNLGTFFFSLYKSSNVLKKFA</sequence>
<dbReference type="AlphaFoldDB" id="A0A9R1XQE2"/>
<evidence type="ECO:0000313" key="2">
    <source>
        <dbReference type="EMBL" id="KAJ0223480.1"/>
    </source>
</evidence>
<dbReference type="PANTHER" id="PTHR33116:SF78">
    <property type="entry name" value="OS12G0587133 PROTEIN"/>
    <property type="match status" value="1"/>
</dbReference>